<evidence type="ECO:0000259" key="6">
    <source>
        <dbReference type="PROSITE" id="PS50977"/>
    </source>
</evidence>
<dbReference type="PROSITE" id="PS01081">
    <property type="entry name" value="HTH_TETR_1"/>
    <property type="match status" value="1"/>
</dbReference>
<dbReference type="SUPFAM" id="SSF48498">
    <property type="entry name" value="Tetracyclin repressor-like, C-terminal domain"/>
    <property type="match status" value="1"/>
</dbReference>
<evidence type="ECO:0000256" key="1">
    <source>
        <dbReference type="ARBA" id="ARBA00022491"/>
    </source>
</evidence>
<dbReference type="InterPro" id="IPR009057">
    <property type="entry name" value="Homeodomain-like_sf"/>
</dbReference>
<dbReference type="InterPro" id="IPR023772">
    <property type="entry name" value="DNA-bd_HTH_TetR-type_CS"/>
</dbReference>
<dbReference type="Proteomes" id="UP001218246">
    <property type="component" value="Unassembled WGS sequence"/>
</dbReference>
<accession>A0ABT6H1N1</accession>
<dbReference type="InterPro" id="IPR001647">
    <property type="entry name" value="HTH_TetR"/>
</dbReference>
<gene>
    <name evidence="7" type="ORF">P6P90_04265</name>
</gene>
<evidence type="ECO:0000256" key="2">
    <source>
        <dbReference type="ARBA" id="ARBA00023015"/>
    </source>
</evidence>
<dbReference type="RefSeq" id="WP_124563320.1">
    <property type="nucleotide sequence ID" value="NZ_JARRRY010000001.1"/>
</dbReference>
<keyword evidence="2" id="KW-0805">Transcription regulation</keyword>
<dbReference type="SUPFAM" id="SSF46689">
    <property type="entry name" value="Homeodomain-like"/>
    <property type="match status" value="1"/>
</dbReference>
<dbReference type="Pfam" id="PF00440">
    <property type="entry name" value="TetR_N"/>
    <property type="match status" value="1"/>
</dbReference>
<dbReference type="InterPro" id="IPR036271">
    <property type="entry name" value="Tet_transcr_reg_TetR-rel_C_sf"/>
</dbReference>
<name>A0ABT6H1N1_9BACI</name>
<comment type="caution">
    <text evidence="7">The sequence shown here is derived from an EMBL/GenBank/DDBJ whole genome shotgun (WGS) entry which is preliminary data.</text>
</comment>
<keyword evidence="1" id="KW-0678">Repressor</keyword>
<dbReference type="PANTHER" id="PTHR30055">
    <property type="entry name" value="HTH-TYPE TRANSCRIPTIONAL REGULATOR RUTR"/>
    <property type="match status" value="1"/>
</dbReference>
<feature type="domain" description="HTH tetR-type" evidence="6">
    <location>
        <begin position="8"/>
        <end position="68"/>
    </location>
</feature>
<dbReference type="PANTHER" id="PTHR30055:SF226">
    <property type="entry name" value="HTH-TYPE TRANSCRIPTIONAL REGULATOR PKSA"/>
    <property type="match status" value="1"/>
</dbReference>
<dbReference type="PRINTS" id="PR00455">
    <property type="entry name" value="HTHTETR"/>
</dbReference>
<organism evidence="7 8">
    <name type="scientific">Ectobacillus antri</name>
    <dbReference type="NCBI Taxonomy" id="2486280"/>
    <lineage>
        <taxon>Bacteria</taxon>
        <taxon>Bacillati</taxon>
        <taxon>Bacillota</taxon>
        <taxon>Bacilli</taxon>
        <taxon>Bacillales</taxon>
        <taxon>Bacillaceae</taxon>
        <taxon>Ectobacillus</taxon>
    </lineage>
</organism>
<dbReference type="Pfam" id="PF13977">
    <property type="entry name" value="TetR_C_6"/>
    <property type="match status" value="1"/>
</dbReference>
<dbReference type="InterPro" id="IPR039538">
    <property type="entry name" value="BetI_C"/>
</dbReference>
<dbReference type="Gene3D" id="1.10.357.10">
    <property type="entry name" value="Tetracycline Repressor, domain 2"/>
    <property type="match status" value="1"/>
</dbReference>
<evidence type="ECO:0000256" key="5">
    <source>
        <dbReference type="PROSITE-ProRule" id="PRU00335"/>
    </source>
</evidence>
<dbReference type="PROSITE" id="PS50977">
    <property type="entry name" value="HTH_TETR_2"/>
    <property type="match status" value="1"/>
</dbReference>
<keyword evidence="3 5" id="KW-0238">DNA-binding</keyword>
<keyword evidence="4" id="KW-0804">Transcription</keyword>
<evidence type="ECO:0000313" key="8">
    <source>
        <dbReference type="Proteomes" id="UP001218246"/>
    </source>
</evidence>
<reference evidence="7 8" key="1">
    <citation type="submission" date="2023-04" db="EMBL/GenBank/DDBJ databases">
        <title>Ectobacillus antri isolated from activated sludge.</title>
        <authorList>
            <person name="Yan P."/>
            <person name="Liu X."/>
        </authorList>
    </citation>
    <scope>NUCLEOTIDE SEQUENCE [LARGE SCALE GENOMIC DNA]</scope>
    <source>
        <strain evidence="7 8">C18H</strain>
    </source>
</reference>
<dbReference type="EMBL" id="JARULN010000002">
    <property type="protein sequence ID" value="MDG5753212.1"/>
    <property type="molecule type" value="Genomic_DNA"/>
</dbReference>
<protein>
    <submittedName>
        <fullName evidence="7">TetR family transcriptional regulator C-terminal domain-containing protein</fullName>
    </submittedName>
</protein>
<sequence>MPKIVDHHKQKQKLAEAAWRLIRRDGIESVTVRKVAEEAGISPGSMRYYFSSQSELFQFSMKLVSDRVYDRVAAIRFTGNPFEDAQTLLFELLPLDDERRAEMEVWTVFHLKALTDKGMQPLASQVYDETKRAVRMIIDALVENGFIKRSIDRNVESTMLFALIDGLALHRIMQPDKLSPDMMKNIVLQHLHALCK</sequence>
<feature type="DNA-binding region" description="H-T-H motif" evidence="5">
    <location>
        <begin position="31"/>
        <end position="50"/>
    </location>
</feature>
<keyword evidence="8" id="KW-1185">Reference proteome</keyword>
<evidence type="ECO:0000256" key="3">
    <source>
        <dbReference type="ARBA" id="ARBA00023125"/>
    </source>
</evidence>
<evidence type="ECO:0000256" key="4">
    <source>
        <dbReference type="ARBA" id="ARBA00023163"/>
    </source>
</evidence>
<dbReference type="InterPro" id="IPR050109">
    <property type="entry name" value="HTH-type_TetR-like_transc_reg"/>
</dbReference>
<evidence type="ECO:0000313" key="7">
    <source>
        <dbReference type="EMBL" id="MDG5753212.1"/>
    </source>
</evidence>
<proteinExistence type="predicted"/>